<dbReference type="InterPro" id="IPR023577">
    <property type="entry name" value="CYTH_domain"/>
</dbReference>
<evidence type="ECO:0000313" key="3">
    <source>
        <dbReference type="Proteomes" id="UP001206089"/>
    </source>
</evidence>
<accession>A0AAW5LRU1</accession>
<dbReference type="SUPFAM" id="SSF55154">
    <property type="entry name" value="CYTH-like phosphatases"/>
    <property type="match status" value="1"/>
</dbReference>
<evidence type="ECO:0000259" key="1">
    <source>
        <dbReference type="PROSITE" id="PS51707"/>
    </source>
</evidence>
<organism evidence="2 3">
    <name type="scientific">Streptococcus suis</name>
    <dbReference type="NCBI Taxonomy" id="1307"/>
    <lineage>
        <taxon>Bacteria</taxon>
        <taxon>Bacillati</taxon>
        <taxon>Bacillota</taxon>
        <taxon>Bacilli</taxon>
        <taxon>Lactobacillales</taxon>
        <taxon>Streptococcaceae</taxon>
        <taxon>Streptococcus</taxon>
    </lineage>
</organism>
<dbReference type="Pfam" id="PF01928">
    <property type="entry name" value="CYTH"/>
    <property type="match status" value="1"/>
</dbReference>
<dbReference type="AlphaFoldDB" id="A0AAW5LRU1"/>
<gene>
    <name evidence="2" type="ORF">NQD44_05225</name>
</gene>
<evidence type="ECO:0000313" key="2">
    <source>
        <dbReference type="EMBL" id="MCR1232526.1"/>
    </source>
</evidence>
<dbReference type="RefSeq" id="WP_105134129.1">
    <property type="nucleotide sequence ID" value="NZ_JANJPK010000011.1"/>
</dbReference>
<comment type="caution">
    <text evidence="2">The sequence shown here is derived from an EMBL/GenBank/DDBJ whole genome shotgun (WGS) entry which is preliminary data.</text>
</comment>
<dbReference type="InterPro" id="IPR009195">
    <property type="entry name" value="Uncharacterised_YjbK"/>
</dbReference>
<dbReference type="EMBL" id="JANJPK010000011">
    <property type="protein sequence ID" value="MCR1232526.1"/>
    <property type="molecule type" value="Genomic_DNA"/>
</dbReference>
<feature type="domain" description="CYTH" evidence="1">
    <location>
        <begin position="4"/>
        <end position="190"/>
    </location>
</feature>
<dbReference type="InterPro" id="IPR033469">
    <property type="entry name" value="CYTH-like_dom_sf"/>
</dbReference>
<dbReference type="Gene3D" id="2.40.320.10">
    <property type="entry name" value="Hypothetical Protein Pfu-838710-001"/>
    <property type="match status" value="1"/>
</dbReference>
<dbReference type="SMART" id="SM01118">
    <property type="entry name" value="CYTH"/>
    <property type="match status" value="1"/>
</dbReference>
<reference evidence="2" key="1">
    <citation type="submission" date="2022-07" db="EMBL/GenBank/DDBJ databases">
        <authorList>
            <person name="Peng Z."/>
        </authorList>
    </citation>
    <scope>NUCLEOTIDE SEQUENCE</scope>
    <source>
        <strain evidence="2">2022WUSS069</strain>
    </source>
</reference>
<dbReference type="Proteomes" id="UP001206089">
    <property type="component" value="Unassembled WGS sequence"/>
</dbReference>
<name>A0AAW5LRU1_STRSU</name>
<sequence>MKNHLEIEYKTLLTKSEYKRLLTDFSDVSPILQTNHYIDTPDLDMKNHRFSLRIRTFEDSAELTLKIPQEVGNQEYNQALDIQTAHDLLENFQLPAGQISDIISATEIPLDKLAVWGSLTTKRYEKQTSIGLMALDENDYVGQKDYELEVEVTDADAGKILFDEFLKKKSIQFKYASSKVARTAAYMNNYKKSAK</sequence>
<proteinExistence type="predicted"/>
<dbReference type="PIRSF" id="PIRSF012526">
    <property type="entry name" value="CYTH_UCP012526"/>
    <property type="match status" value="1"/>
</dbReference>
<dbReference type="PROSITE" id="PS51707">
    <property type="entry name" value="CYTH"/>
    <property type="match status" value="1"/>
</dbReference>
<protein>
    <submittedName>
        <fullName evidence="2">CYTH domain-containing protein</fullName>
    </submittedName>
</protein>
<dbReference type="CDD" id="cd07762">
    <property type="entry name" value="CYTH-like_Pase_1"/>
    <property type="match status" value="1"/>
</dbReference>